<organism evidence="14">
    <name type="scientific">anaerobic digester metagenome</name>
    <dbReference type="NCBI Taxonomy" id="1263854"/>
    <lineage>
        <taxon>unclassified sequences</taxon>
        <taxon>metagenomes</taxon>
        <taxon>ecological metagenomes</taxon>
    </lineage>
</organism>
<evidence type="ECO:0000256" key="12">
    <source>
        <dbReference type="ARBA" id="ARBA00048988"/>
    </source>
</evidence>
<dbReference type="Pfam" id="PF00270">
    <property type="entry name" value="DEAD"/>
    <property type="match status" value="1"/>
</dbReference>
<dbReference type="PROSITE" id="PS51192">
    <property type="entry name" value="HELICASE_ATP_BIND_1"/>
    <property type="match status" value="1"/>
</dbReference>
<keyword evidence="2" id="KW-0235">DNA replication</keyword>
<evidence type="ECO:0000256" key="4">
    <source>
        <dbReference type="ARBA" id="ARBA00022741"/>
    </source>
</evidence>
<evidence type="ECO:0000256" key="5">
    <source>
        <dbReference type="ARBA" id="ARBA00022801"/>
    </source>
</evidence>
<dbReference type="Gene3D" id="3.40.50.300">
    <property type="entry name" value="P-loop containing nucleotide triphosphate hydrolases"/>
    <property type="match status" value="2"/>
</dbReference>
<evidence type="ECO:0000313" key="14">
    <source>
        <dbReference type="EMBL" id="VFU13343.1"/>
    </source>
</evidence>
<dbReference type="SMART" id="SM00490">
    <property type="entry name" value="HELICc"/>
    <property type="match status" value="1"/>
</dbReference>
<evidence type="ECO:0000256" key="6">
    <source>
        <dbReference type="ARBA" id="ARBA00022806"/>
    </source>
</evidence>
<dbReference type="AlphaFoldDB" id="A0A485LXV1"/>
<evidence type="ECO:0000256" key="9">
    <source>
        <dbReference type="ARBA" id="ARBA00023125"/>
    </source>
</evidence>
<dbReference type="GO" id="GO:0006302">
    <property type="term" value="P:double-strand break repair"/>
    <property type="evidence" value="ECO:0007669"/>
    <property type="project" value="InterPro"/>
</dbReference>
<keyword evidence="8" id="KW-0067">ATP-binding</keyword>
<evidence type="ECO:0000256" key="7">
    <source>
        <dbReference type="ARBA" id="ARBA00022833"/>
    </source>
</evidence>
<dbReference type="FunFam" id="3.40.50.300:FF:000489">
    <property type="entry name" value="Primosome assembly protein PriA"/>
    <property type="match status" value="1"/>
</dbReference>
<dbReference type="Pfam" id="PF18074">
    <property type="entry name" value="PriA_C"/>
    <property type="match status" value="1"/>
</dbReference>
<dbReference type="InterPro" id="IPR027417">
    <property type="entry name" value="P-loop_NTPase"/>
</dbReference>
<evidence type="ECO:0000256" key="10">
    <source>
        <dbReference type="ARBA" id="ARBA00023235"/>
    </source>
</evidence>
<dbReference type="GO" id="GO:0046872">
    <property type="term" value="F:metal ion binding"/>
    <property type="evidence" value="ECO:0007669"/>
    <property type="project" value="UniProtKB-KW"/>
</dbReference>
<keyword evidence="1" id="KW-0639">Primosome</keyword>
<evidence type="ECO:0000256" key="8">
    <source>
        <dbReference type="ARBA" id="ARBA00022840"/>
    </source>
</evidence>
<dbReference type="InterPro" id="IPR001650">
    <property type="entry name" value="Helicase_C-like"/>
</dbReference>
<dbReference type="Pfam" id="PF17764">
    <property type="entry name" value="PriA_3primeBD"/>
    <property type="match status" value="1"/>
</dbReference>
<dbReference type="NCBIfam" id="TIGR00595">
    <property type="entry name" value="priA"/>
    <property type="match status" value="1"/>
</dbReference>
<keyword evidence="9" id="KW-0238">DNA-binding</keyword>
<dbReference type="InterPro" id="IPR041236">
    <property type="entry name" value="PriA_C"/>
</dbReference>
<dbReference type="GO" id="GO:0005524">
    <property type="term" value="F:ATP binding"/>
    <property type="evidence" value="ECO:0007669"/>
    <property type="project" value="UniProtKB-KW"/>
</dbReference>
<evidence type="ECO:0000256" key="1">
    <source>
        <dbReference type="ARBA" id="ARBA00022515"/>
    </source>
</evidence>
<accession>A0A485LXV1</accession>
<dbReference type="InterPro" id="IPR011545">
    <property type="entry name" value="DEAD/DEAH_box_helicase_dom"/>
</dbReference>
<dbReference type="EMBL" id="CAADRM010000079">
    <property type="protein sequence ID" value="VFU13343.1"/>
    <property type="molecule type" value="Genomic_DNA"/>
</dbReference>
<dbReference type="GO" id="GO:0006310">
    <property type="term" value="P:DNA recombination"/>
    <property type="evidence" value="ECO:0007669"/>
    <property type="project" value="InterPro"/>
</dbReference>
<keyword evidence="5 14" id="KW-0378">Hydrolase</keyword>
<evidence type="ECO:0000256" key="11">
    <source>
        <dbReference type="ARBA" id="ARBA00034808"/>
    </source>
</evidence>
<dbReference type="EC" id="5.6.2.4" evidence="11"/>
<dbReference type="GO" id="GO:0043138">
    <property type="term" value="F:3'-5' DNA helicase activity"/>
    <property type="evidence" value="ECO:0007669"/>
    <property type="project" value="UniProtKB-EC"/>
</dbReference>
<dbReference type="GO" id="GO:0006270">
    <property type="term" value="P:DNA replication initiation"/>
    <property type="evidence" value="ECO:0007669"/>
    <property type="project" value="TreeGrafter"/>
</dbReference>
<dbReference type="Pfam" id="PF18319">
    <property type="entry name" value="Zn_ribbon_PriA"/>
    <property type="match status" value="1"/>
</dbReference>
<dbReference type="Gene3D" id="3.40.1440.60">
    <property type="entry name" value="PriA, 3(prime) DNA-binding domain"/>
    <property type="match status" value="1"/>
</dbReference>
<keyword evidence="10" id="KW-0413">Isomerase</keyword>
<evidence type="ECO:0000259" key="13">
    <source>
        <dbReference type="PROSITE" id="PS51192"/>
    </source>
</evidence>
<dbReference type="InterPro" id="IPR014001">
    <property type="entry name" value="Helicase_ATP-bd"/>
</dbReference>
<dbReference type="GO" id="GO:0016887">
    <property type="term" value="F:ATP hydrolysis activity"/>
    <property type="evidence" value="ECO:0007669"/>
    <property type="project" value="RHEA"/>
</dbReference>
<name>A0A485LXV1_9ZZZZ</name>
<reference evidence="14" key="1">
    <citation type="submission" date="2019-03" db="EMBL/GenBank/DDBJ databases">
        <authorList>
            <person name="Hao L."/>
        </authorList>
    </citation>
    <scope>NUCLEOTIDE SEQUENCE</scope>
</reference>
<dbReference type="SMART" id="SM00487">
    <property type="entry name" value="DEXDc"/>
    <property type="match status" value="1"/>
</dbReference>
<dbReference type="HAMAP" id="MF_00983">
    <property type="entry name" value="PriA"/>
    <property type="match status" value="1"/>
</dbReference>
<keyword evidence="6" id="KW-0347">Helicase</keyword>
<dbReference type="InterPro" id="IPR040498">
    <property type="entry name" value="PriA_CRR"/>
</dbReference>
<dbReference type="SUPFAM" id="SSF52540">
    <property type="entry name" value="P-loop containing nucleoside triphosphate hydrolases"/>
    <property type="match status" value="2"/>
</dbReference>
<feature type="domain" description="Helicase ATP-binding" evidence="13">
    <location>
        <begin position="194"/>
        <end position="360"/>
    </location>
</feature>
<dbReference type="GO" id="GO:0003677">
    <property type="term" value="F:DNA binding"/>
    <property type="evidence" value="ECO:0007669"/>
    <property type="project" value="UniProtKB-KW"/>
</dbReference>
<dbReference type="GO" id="GO:1990077">
    <property type="term" value="C:primosome complex"/>
    <property type="evidence" value="ECO:0007669"/>
    <property type="project" value="UniProtKB-KW"/>
</dbReference>
<keyword evidence="3" id="KW-0479">Metal-binding</keyword>
<dbReference type="GO" id="GO:0006269">
    <property type="term" value="P:DNA replication, synthesis of primer"/>
    <property type="evidence" value="ECO:0007669"/>
    <property type="project" value="UniProtKB-KW"/>
</dbReference>
<keyword evidence="7" id="KW-0862">Zinc</keyword>
<dbReference type="PANTHER" id="PTHR30580:SF0">
    <property type="entry name" value="PRIMOSOMAL PROTEIN N"/>
    <property type="match status" value="1"/>
</dbReference>
<gene>
    <name evidence="14" type="primary">priA</name>
    <name evidence="14" type="ORF">SCFA_180031</name>
</gene>
<dbReference type="InterPro" id="IPR042115">
    <property type="entry name" value="PriA_3primeBD_sf"/>
</dbReference>
<proteinExistence type="inferred from homology"/>
<evidence type="ECO:0000256" key="2">
    <source>
        <dbReference type="ARBA" id="ARBA00022705"/>
    </source>
</evidence>
<evidence type="ECO:0000256" key="3">
    <source>
        <dbReference type="ARBA" id="ARBA00022723"/>
    </source>
</evidence>
<dbReference type="PANTHER" id="PTHR30580">
    <property type="entry name" value="PRIMOSOMAL PROTEIN N"/>
    <property type="match status" value="1"/>
</dbReference>
<keyword evidence="4" id="KW-0547">Nucleotide-binding</keyword>
<protein>
    <recommendedName>
        <fullName evidence="11">DNA 3'-5' helicase</fullName>
        <ecNumber evidence="11">5.6.2.4</ecNumber>
    </recommendedName>
</protein>
<sequence length="705" mass="77567">MAAIPIVLTYRVPEGLRVPVGSRVVVPVRKTSKVGIAVSVETGQNDVPGLRPIERVLDAEPLIPRELLDLLLWVSRYYHTPAGTALALAFPPYLRQARPAFPVHESRIFRTGTGRGVVGTKQHEILQAIPDEGLLRADLQTRFPGCSSSVKALIRRGFLEQRPYTPPGLPLNIPEPSIIHTPEQAEAIQRITDALDKREFGSFLLHGVTGSGKTEVYLACATKALSLGRSVLYLVPEIALTPQTISMIRARIPIEVAVFHSGLSPAARAREFIKASRSPAGFVLGTRSAIFSPLANLGLIVVDEEHDHSYKQEDGVPYNARDLSLLRAKNSRAVVVLGSATPSMDTYIRSSGKGSSIITMTARTGDAGLPLIEIIDMRGVQGAVSEQLGQAIQETLDKSEQALLFINRRGYSPAMVCPGCGLTLKCTRCDRSLTYHRMKGSSICHYCGFSLKLPEICPKCGCIDMKPLGIGTEHVVQKIGALFPRARILRMDSDEITTPNKLTSALEAIRTRQADIIVGTQMIAKGHDFPYLTLVGVMHAEQLMFMPDFRAGERTFQQVVQVAGRAGRRRADTRVLIQTLIPDHPLIRSIAEYDYEGMIRAEEEVRKVSGFPPFSYMARCVFSSTSLELVTRVITETAARLQPRDVNLLGPAPAPISLLRGSHRWHMILTSKTRDRLHAALDRLERIQVPSGVRVKIDVDPYTML</sequence>
<dbReference type="InterPro" id="IPR041222">
    <property type="entry name" value="PriA_3primeBD"/>
</dbReference>
<dbReference type="InterPro" id="IPR005259">
    <property type="entry name" value="PriA"/>
</dbReference>
<comment type="catalytic activity">
    <reaction evidence="12">
        <text>ATP + H2O = ADP + phosphate + H(+)</text>
        <dbReference type="Rhea" id="RHEA:13065"/>
        <dbReference type="ChEBI" id="CHEBI:15377"/>
        <dbReference type="ChEBI" id="CHEBI:15378"/>
        <dbReference type="ChEBI" id="CHEBI:30616"/>
        <dbReference type="ChEBI" id="CHEBI:43474"/>
        <dbReference type="ChEBI" id="CHEBI:456216"/>
        <dbReference type="EC" id="5.6.2.4"/>
    </reaction>
</comment>